<dbReference type="OMA" id="HCNVHAD"/>
<dbReference type="SMART" id="SM00212">
    <property type="entry name" value="UBCc"/>
    <property type="match status" value="1"/>
</dbReference>
<dbReference type="Proteomes" id="UP000008792">
    <property type="component" value="Unassembled WGS sequence"/>
</dbReference>
<proteinExistence type="predicted"/>
<dbReference type="EMBL" id="CH940647">
    <property type="protein sequence ID" value="EDW68919.1"/>
    <property type="molecule type" value="Genomic_DNA"/>
</dbReference>
<dbReference type="AlphaFoldDB" id="B4LDI1"/>
<feature type="region of interest" description="Disordered" evidence="1">
    <location>
        <begin position="1"/>
        <end position="23"/>
    </location>
</feature>
<dbReference type="eggNOG" id="KOG0417">
    <property type="taxonomic scope" value="Eukaryota"/>
</dbReference>
<evidence type="ECO:0000313" key="4">
    <source>
        <dbReference type="Proteomes" id="UP000008792"/>
    </source>
</evidence>
<evidence type="ECO:0000313" key="3">
    <source>
        <dbReference type="EMBL" id="EDW68919.1"/>
    </source>
</evidence>
<keyword evidence="4" id="KW-1185">Reference proteome</keyword>
<feature type="domain" description="UBC core" evidence="2">
    <location>
        <begin position="50"/>
        <end position="191"/>
    </location>
</feature>
<dbReference type="HOGENOM" id="CLU_030988_14_3_1"/>
<dbReference type="PhylomeDB" id="B4LDI1"/>
<dbReference type="Pfam" id="PF00179">
    <property type="entry name" value="UQ_con"/>
    <property type="match status" value="1"/>
</dbReference>
<evidence type="ECO:0000256" key="1">
    <source>
        <dbReference type="SAM" id="MobiDB-lite"/>
    </source>
</evidence>
<evidence type="ECO:0000259" key="2">
    <source>
        <dbReference type="PROSITE" id="PS50127"/>
    </source>
</evidence>
<dbReference type="SUPFAM" id="SSF54495">
    <property type="entry name" value="UBC-like"/>
    <property type="match status" value="1"/>
</dbReference>
<organism evidence="3 4">
    <name type="scientific">Drosophila virilis</name>
    <name type="common">Fruit fly</name>
    <dbReference type="NCBI Taxonomy" id="7244"/>
    <lineage>
        <taxon>Eukaryota</taxon>
        <taxon>Metazoa</taxon>
        <taxon>Ecdysozoa</taxon>
        <taxon>Arthropoda</taxon>
        <taxon>Hexapoda</taxon>
        <taxon>Insecta</taxon>
        <taxon>Pterygota</taxon>
        <taxon>Neoptera</taxon>
        <taxon>Endopterygota</taxon>
        <taxon>Diptera</taxon>
        <taxon>Brachycera</taxon>
        <taxon>Muscomorpha</taxon>
        <taxon>Ephydroidea</taxon>
        <taxon>Drosophilidae</taxon>
        <taxon>Drosophila</taxon>
    </lineage>
</organism>
<accession>B4LDI1</accession>
<dbReference type="Gene3D" id="3.10.110.10">
    <property type="entry name" value="Ubiquitin Conjugating Enzyme"/>
    <property type="match status" value="1"/>
</dbReference>
<gene>
    <name evidence="3" type="primary">Dvir\GJ12957</name>
    <name evidence="3" type="ORF">Dvir_GJ12957</name>
</gene>
<dbReference type="KEGG" id="dvi:6623722"/>
<dbReference type="InterPro" id="IPR000608">
    <property type="entry name" value="UBC"/>
</dbReference>
<dbReference type="PANTHER" id="PTHR24068">
    <property type="entry name" value="UBIQUITIN-CONJUGATING ENZYME E2"/>
    <property type="match status" value="1"/>
</dbReference>
<protein>
    <recommendedName>
        <fullName evidence="2">UBC core domain-containing protein</fullName>
    </recommendedName>
</protein>
<reference evidence="3 4" key="1">
    <citation type="journal article" date="2007" name="Nature">
        <title>Evolution of genes and genomes on the Drosophila phylogeny.</title>
        <authorList>
            <consortium name="Drosophila 12 Genomes Consortium"/>
            <person name="Clark A.G."/>
            <person name="Eisen M.B."/>
            <person name="Smith D.R."/>
            <person name="Bergman C.M."/>
            <person name="Oliver B."/>
            <person name="Markow T.A."/>
            <person name="Kaufman T.C."/>
            <person name="Kellis M."/>
            <person name="Gelbart W."/>
            <person name="Iyer V.N."/>
            <person name="Pollard D.A."/>
            <person name="Sackton T.B."/>
            <person name="Larracuente A.M."/>
            <person name="Singh N.D."/>
            <person name="Abad J.P."/>
            <person name="Abt D.N."/>
            <person name="Adryan B."/>
            <person name="Aguade M."/>
            <person name="Akashi H."/>
            <person name="Anderson W.W."/>
            <person name="Aquadro C.F."/>
            <person name="Ardell D.H."/>
            <person name="Arguello R."/>
            <person name="Artieri C.G."/>
            <person name="Barbash D.A."/>
            <person name="Barker D."/>
            <person name="Barsanti P."/>
            <person name="Batterham P."/>
            <person name="Batzoglou S."/>
            <person name="Begun D."/>
            <person name="Bhutkar A."/>
            <person name="Blanco E."/>
            <person name="Bosak S.A."/>
            <person name="Bradley R.K."/>
            <person name="Brand A.D."/>
            <person name="Brent M.R."/>
            <person name="Brooks A.N."/>
            <person name="Brown R.H."/>
            <person name="Butlin R.K."/>
            <person name="Caggese C."/>
            <person name="Calvi B.R."/>
            <person name="Bernardo de Carvalho A."/>
            <person name="Caspi A."/>
            <person name="Castrezana S."/>
            <person name="Celniker S.E."/>
            <person name="Chang J.L."/>
            <person name="Chapple C."/>
            <person name="Chatterji S."/>
            <person name="Chinwalla A."/>
            <person name="Civetta A."/>
            <person name="Clifton S.W."/>
            <person name="Comeron J.M."/>
            <person name="Costello J.C."/>
            <person name="Coyne J.A."/>
            <person name="Daub J."/>
            <person name="David R.G."/>
            <person name="Delcher A.L."/>
            <person name="Delehaunty K."/>
            <person name="Do C.B."/>
            <person name="Ebling H."/>
            <person name="Edwards K."/>
            <person name="Eickbush T."/>
            <person name="Evans J.D."/>
            <person name="Filipski A."/>
            <person name="Findeiss S."/>
            <person name="Freyhult E."/>
            <person name="Fulton L."/>
            <person name="Fulton R."/>
            <person name="Garcia A.C."/>
            <person name="Gardiner A."/>
            <person name="Garfield D.A."/>
            <person name="Garvin B.E."/>
            <person name="Gibson G."/>
            <person name="Gilbert D."/>
            <person name="Gnerre S."/>
            <person name="Godfrey J."/>
            <person name="Good R."/>
            <person name="Gotea V."/>
            <person name="Gravely B."/>
            <person name="Greenberg A.J."/>
            <person name="Griffiths-Jones S."/>
            <person name="Gross S."/>
            <person name="Guigo R."/>
            <person name="Gustafson E.A."/>
            <person name="Haerty W."/>
            <person name="Hahn M.W."/>
            <person name="Halligan D.L."/>
            <person name="Halpern A.L."/>
            <person name="Halter G.M."/>
            <person name="Han M.V."/>
            <person name="Heger A."/>
            <person name="Hillier L."/>
            <person name="Hinrichs A.S."/>
            <person name="Holmes I."/>
            <person name="Hoskins R.A."/>
            <person name="Hubisz M.J."/>
            <person name="Hultmark D."/>
            <person name="Huntley M.A."/>
            <person name="Jaffe D.B."/>
            <person name="Jagadeeshan S."/>
            <person name="Jeck W.R."/>
            <person name="Johnson J."/>
            <person name="Jones C.D."/>
            <person name="Jordan W.C."/>
            <person name="Karpen G.H."/>
            <person name="Kataoka E."/>
            <person name="Keightley P.D."/>
            <person name="Kheradpour P."/>
            <person name="Kirkness E.F."/>
            <person name="Koerich L.B."/>
            <person name="Kristiansen K."/>
            <person name="Kudrna D."/>
            <person name="Kulathinal R.J."/>
            <person name="Kumar S."/>
            <person name="Kwok R."/>
            <person name="Lander E."/>
            <person name="Langley C.H."/>
            <person name="Lapoint R."/>
            <person name="Lazzaro B.P."/>
            <person name="Lee S.J."/>
            <person name="Levesque L."/>
            <person name="Li R."/>
            <person name="Lin C.F."/>
            <person name="Lin M.F."/>
            <person name="Lindblad-Toh K."/>
            <person name="Llopart A."/>
            <person name="Long M."/>
            <person name="Low L."/>
            <person name="Lozovsky E."/>
            <person name="Lu J."/>
            <person name="Luo M."/>
            <person name="Machado C.A."/>
            <person name="Makalowski W."/>
            <person name="Marzo M."/>
            <person name="Matsuda M."/>
            <person name="Matzkin L."/>
            <person name="McAllister B."/>
            <person name="McBride C.S."/>
            <person name="McKernan B."/>
            <person name="McKernan K."/>
            <person name="Mendez-Lago M."/>
            <person name="Minx P."/>
            <person name="Mollenhauer M.U."/>
            <person name="Montooth K."/>
            <person name="Mount S.M."/>
            <person name="Mu X."/>
            <person name="Myers E."/>
            <person name="Negre B."/>
            <person name="Newfeld S."/>
            <person name="Nielsen R."/>
            <person name="Noor M.A."/>
            <person name="O'Grady P."/>
            <person name="Pachter L."/>
            <person name="Papaceit M."/>
            <person name="Parisi M.J."/>
            <person name="Parisi M."/>
            <person name="Parts L."/>
            <person name="Pedersen J.S."/>
            <person name="Pesole G."/>
            <person name="Phillippy A.M."/>
            <person name="Ponting C.P."/>
            <person name="Pop M."/>
            <person name="Porcelli D."/>
            <person name="Powell J.R."/>
            <person name="Prohaska S."/>
            <person name="Pruitt K."/>
            <person name="Puig M."/>
            <person name="Quesneville H."/>
            <person name="Ram K.R."/>
            <person name="Rand D."/>
            <person name="Rasmussen M.D."/>
            <person name="Reed L.K."/>
            <person name="Reenan R."/>
            <person name="Reily A."/>
            <person name="Remington K.A."/>
            <person name="Rieger T.T."/>
            <person name="Ritchie M.G."/>
            <person name="Robin C."/>
            <person name="Rogers Y.H."/>
            <person name="Rohde C."/>
            <person name="Rozas J."/>
            <person name="Rubenfield M.J."/>
            <person name="Ruiz A."/>
            <person name="Russo S."/>
            <person name="Salzberg S.L."/>
            <person name="Sanchez-Gracia A."/>
            <person name="Saranga D.J."/>
            <person name="Sato H."/>
            <person name="Schaeffer S.W."/>
            <person name="Schatz M.C."/>
            <person name="Schlenke T."/>
            <person name="Schwartz R."/>
            <person name="Segarra C."/>
            <person name="Singh R.S."/>
            <person name="Sirot L."/>
            <person name="Sirota M."/>
            <person name="Sisneros N.B."/>
            <person name="Smith C.D."/>
            <person name="Smith T.F."/>
            <person name="Spieth J."/>
            <person name="Stage D.E."/>
            <person name="Stark A."/>
            <person name="Stephan W."/>
            <person name="Strausberg R.L."/>
            <person name="Strempel S."/>
            <person name="Sturgill D."/>
            <person name="Sutton G."/>
            <person name="Sutton G.G."/>
            <person name="Tao W."/>
            <person name="Teichmann S."/>
            <person name="Tobari Y.N."/>
            <person name="Tomimura Y."/>
            <person name="Tsolas J.M."/>
            <person name="Valente V.L."/>
            <person name="Venter E."/>
            <person name="Venter J.C."/>
            <person name="Vicario S."/>
            <person name="Vieira F.G."/>
            <person name="Vilella A.J."/>
            <person name="Villasante A."/>
            <person name="Walenz B."/>
            <person name="Wang J."/>
            <person name="Wasserman M."/>
            <person name="Watts T."/>
            <person name="Wilson D."/>
            <person name="Wilson R.K."/>
            <person name="Wing R.A."/>
            <person name="Wolfner M.F."/>
            <person name="Wong A."/>
            <person name="Wong G.K."/>
            <person name="Wu C.I."/>
            <person name="Wu G."/>
            <person name="Yamamoto D."/>
            <person name="Yang H.P."/>
            <person name="Yang S.P."/>
            <person name="Yorke J.A."/>
            <person name="Yoshida K."/>
            <person name="Zdobnov E."/>
            <person name="Zhang P."/>
            <person name="Zhang Y."/>
            <person name="Zimin A.V."/>
            <person name="Baldwin J."/>
            <person name="Abdouelleil A."/>
            <person name="Abdulkadir J."/>
            <person name="Abebe A."/>
            <person name="Abera B."/>
            <person name="Abreu J."/>
            <person name="Acer S.C."/>
            <person name="Aftuck L."/>
            <person name="Alexander A."/>
            <person name="An P."/>
            <person name="Anderson E."/>
            <person name="Anderson S."/>
            <person name="Arachi H."/>
            <person name="Azer M."/>
            <person name="Bachantsang P."/>
            <person name="Barry A."/>
            <person name="Bayul T."/>
            <person name="Berlin A."/>
            <person name="Bessette D."/>
            <person name="Bloom T."/>
            <person name="Blye J."/>
            <person name="Boguslavskiy L."/>
            <person name="Bonnet C."/>
            <person name="Boukhgalter B."/>
            <person name="Bourzgui I."/>
            <person name="Brown A."/>
            <person name="Cahill P."/>
            <person name="Channer S."/>
            <person name="Cheshatsang Y."/>
            <person name="Chuda L."/>
            <person name="Citroen M."/>
            <person name="Collymore A."/>
            <person name="Cooke P."/>
            <person name="Costello M."/>
            <person name="D'Aco K."/>
            <person name="Daza R."/>
            <person name="De Haan G."/>
            <person name="DeGray S."/>
            <person name="DeMaso C."/>
            <person name="Dhargay N."/>
            <person name="Dooley K."/>
            <person name="Dooley E."/>
            <person name="Doricent M."/>
            <person name="Dorje P."/>
            <person name="Dorjee K."/>
            <person name="Dupes A."/>
            <person name="Elong R."/>
            <person name="Falk J."/>
            <person name="Farina A."/>
            <person name="Faro S."/>
            <person name="Ferguson D."/>
            <person name="Fisher S."/>
            <person name="Foley C.D."/>
            <person name="Franke A."/>
            <person name="Friedrich D."/>
            <person name="Gadbois L."/>
            <person name="Gearin G."/>
            <person name="Gearin C.R."/>
            <person name="Giannoukos G."/>
            <person name="Goode T."/>
            <person name="Graham J."/>
            <person name="Grandbois E."/>
            <person name="Grewal S."/>
            <person name="Gyaltsen K."/>
            <person name="Hafez N."/>
            <person name="Hagos B."/>
            <person name="Hall J."/>
            <person name="Henson C."/>
            <person name="Hollinger A."/>
            <person name="Honan T."/>
            <person name="Huard M.D."/>
            <person name="Hughes L."/>
            <person name="Hurhula B."/>
            <person name="Husby M.E."/>
            <person name="Kamat A."/>
            <person name="Kanga B."/>
            <person name="Kashin S."/>
            <person name="Khazanovich D."/>
            <person name="Kisner P."/>
            <person name="Lance K."/>
            <person name="Lara M."/>
            <person name="Lee W."/>
            <person name="Lennon N."/>
            <person name="Letendre F."/>
            <person name="LeVine R."/>
            <person name="Lipovsky A."/>
            <person name="Liu X."/>
            <person name="Liu J."/>
            <person name="Liu S."/>
            <person name="Lokyitsang T."/>
            <person name="Lokyitsang Y."/>
            <person name="Lubonja R."/>
            <person name="Lui A."/>
            <person name="MacDonald P."/>
            <person name="Magnisalis V."/>
            <person name="Maru K."/>
            <person name="Matthews C."/>
            <person name="McCusker W."/>
            <person name="McDonough S."/>
            <person name="Mehta T."/>
            <person name="Meldrim J."/>
            <person name="Meneus L."/>
            <person name="Mihai O."/>
            <person name="Mihalev A."/>
            <person name="Mihova T."/>
            <person name="Mittelman R."/>
            <person name="Mlenga V."/>
            <person name="Montmayeur A."/>
            <person name="Mulrain L."/>
            <person name="Navidi A."/>
            <person name="Naylor J."/>
            <person name="Negash T."/>
            <person name="Nguyen T."/>
            <person name="Nguyen N."/>
            <person name="Nicol R."/>
            <person name="Norbu C."/>
            <person name="Norbu N."/>
            <person name="Novod N."/>
            <person name="O'Neill B."/>
            <person name="Osman S."/>
            <person name="Markiewicz E."/>
            <person name="Oyono O.L."/>
            <person name="Patti C."/>
            <person name="Phunkhang P."/>
            <person name="Pierre F."/>
            <person name="Priest M."/>
            <person name="Raghuraman S."/>
            <person name="Rege F."/>
            <person name="Reyes R."/>
            <person name="Rise C."/>
            <person name="Rogov P."/>
            <person name="Ross K."/>
            <person name="Ryan E."/>
            <person name="Settipalli S."/>
            <person name="Shea T."/>
            <person name="Sherpa N."/>
            <person name="Shi L."/>
            <person name="Shih D."/>
            <person name="Sparrow T."/>
            <person name="Spaulding J."/>
            <person name="Stalker J."/>
            <person name="Stange-Thomann N."/>
            <person name="Stavropoulos S."/>
            <person name="Stone C."/>
            <person name="Strader C."/>
            <person name="Tesfaye S."/>
            <person name="Thomson T."/>
            <person name="Thoulutsang Y."/>
            <person name="Thoulutsang D."/>
            <person name="Topham K."/>
            <person name="Topping I."/>
            <person name="Tsamla T."/>
            <person name="Vassiliev H."/>
            <person name="Vo A."/>
            <person name="Wangchuk T."/>
            <person name="Wangdi T."/>
            <person name="Weiand M."/>
            <person name="Wilkinson J."/>
            <person name="Wilson A."/>
            <person name="Yadav S."/>
            <person name="Young G."/>
            <person name="Yu Q."/>
            <person name="Zembek L."/>
            <person name="Zhong D."/>
            <person name="Zimmer A."/>
            <person name="Zwirko Z."/>
            <person name="Jaffe D.B."/>
            <person name="Alvarez P."/>
            <person name="Brockman W."/>
            <person name="Butler J."/>
            <person name="Chin C."/>
            <person name="Gnerre S."/>
            <person name="Grabherr M."/>
            <person name="Kleber M."/>
            <person name="Mauceli E."/>
            <person name="MacCallum I."/>
        </authorList>
    </citation>
    <scope>NUCLEOTIDE SEQUENCE [LARGE SCALE GENOMIC DNA]</scope>
    <source>
        <strain evidence="4">Tucson 15010-1051.87</strain>
    </source>
</reference>
<name>B4LDI1_DROVI</name>
<dbReference type="STRING" id="7244.B4LDI1"/>
<dbReference type="InterPro" id="IPR016135">
    <property type="entry name" value="UBQ-conjugating_enzyme/RWD"/>
</dbReference>
<dbReference type="InParanoid" id="B4LDI1"/>
<sequence length="199" mass="22975">MFPVRRSERLRRRQPPPDLAAAFDGAPEFEEPEVQARRRRIYSKLLRSGMTERRLGRELAEIKRNPLAGCKVDMLNSNLFEWIAALEGPKGTPYEGGLFHIHVTFPHDYPFTPPNLRFLTKIYHCNVHADQICVEKWSPVLTVGKLLVSVLALLVSPNLQDPLNPAIAKLYMEHRAEHDSIVRDWTDRFAMPEDIKRII</sequence>
<dbReference type="OrthoDB" id="9978460at2759"/>
<dbReference type="PROSITE" id="PS50127">
    <property type="entry name" value="UBC_2"/>
    <property type="match status" value="1"/>
</dbReference>